<proteinExistence type="predicted"/>
<dbReference type="InterPro" id="IPR010730">
    <property type="entry name" value="HET"/>
</dbReference>
<dbReference type="Pfam" id="PF06985">
    <property type="entry name" value="HET"/>
    <property type="match status" value="1"/>
</dbReference>
<dbReference type="EMBL" id="JAULSW010000003">
    <property type="protein sequence ID" value="KAK3387355.1"/>
    <property type="molecule type" value="Genomic_DNA"/>
</dbReference>
<protein>
    <submittedName>
        <fullName evidence="2">HET domain protein</fullName>
    </submittedName>
</protein>
<name>A0AAE0U1P8_9PEZI</name>
<evidence type="ECO:0000313" key="3">
    <source>
        <dbReference type="Proteomes" id="UP001285441"/>
    </source>
</evidence>
<keyword evidence="3" id="KW-1185">Reference proteome</keyword>
<dbReference type="PANTHER" id="PTHR33112:SF9">
    <property type="entry name" value="HETEROKARYON INCOMPATIBILITY DOMAIN-CONTAINING PROTEIN"/>
    <property type="match status" value="1"/>
</dbReference>
<comment type="caution">
    <text evidence="2">The sequence shown here is derived from an EMBL/GenBank/DDBJ whole genome shotgun (WGS) entry which is preliminary data.</text>
</comment>
<feature type="domain" description="Heterokaryon incompatibility" evidence="1">
    <location>
        <begin position="213"/>
        <end position="375"/>
    </location>
</feature>
<sequence>MAGTARDPFVETVAKCTFCLDLNKTYLRRQWRKFGLLHARDIPYGFTLAKMAENAKRLNCKGCKLVLRAAQRIKDEHDMDFRHAQFEFLSQEASEEGKLQGLCLRLSMLYPTHGVSEETWERAKAHPEVFMIKVASRPSEDDMDRDFEDRIFSPQYEIFTAEGCGNEDASDWNIAADRLPTRLLDLGEDLTLLTADPILHITSKSEGEQQAEYACLSHCWGTQGLHEPPLETTRANIDAFMKEGIVWDKLPKTFQDSIICTRKLGIRYLWIDSLCIIQRDSEDWLHEAGRMASVYDNAKLTLAAAASSNSHGGLFRVSDFQPHEISLGSDGNDGIRLRRYPDPQFFDYQHEIKSGWEEGFSGVSPLLQRAWVFQERILSRRVLYFTPLELVFECRESNSTESGQQWANSTVKHRFNAAYNPSTPREQLSAMWRSLVDDFTHLKLTRASDTLPAMAGLAKRLLPPGSSSSPYLAGLWRDALLADMMWEVSTPERVSWATNPTLPSWSWARTTAPKSFIHGAMATQLCDAIDARCESQGGGDIFLRVSSGHVIMSGFLLPAKSSKMGVKIKRAPRVAYNAARDYDWAEPSDPSEEGDKVEPGDRVFVLPLAIFAEEEENGYGKMPALVLKRCRTKEGDVDGTTTLTFRRIGIISTSLLYIQEHYSYVLEGNDTLITLLRRHIALGESMLAGVVHEESGKPARYKIPASAADRSNSVVLGERQDDLYKPHKNAAGYWHLCHHGPDLGNPPSDFGEFYGARHLELLKELLGKEEQRVAEWKKCDEAGGEQVQRRRVFRII</sequence>
<reference evidence="2" key="2">
    <citation type="submission" date="2023-06" db="EMBL/GenBank/DDBJ databases">
        <authorList>
            <consortium name="Lawrence Berkeley National Laboratory"/>
            <person name="Haridas S."/>
            <person name="Hensen N."/>
            <person name="Bonometti L."/>
            <person name="Westerberg I."/>
            <person name="Brannstrom I.O."/>
            <person name="Guillou S."/>
            <person name="Cros-Aarteil S."/>
            <person name="Calhoun S."/>
            <person name="Kuo A."/>
            <person name="Mondo S."/>
            <person name="Pangilinan J."/>
            <person name="Riley R."/>
            <person name="LaButti K."/>
            <person name="Andreopoulos B."/>
            <person name="Lipzen A."/>
            <person name="Chen C."/>
            <person name="Yanf M."/>
            <person name="Daum C."/>
            <person name="Ng V."/>
            <person name="Clum A."/>
            <person name="Steindorff A."/>
            <person name="Ohm R."/>
            <person name="Martin F."/>
            <person name="Silar P."/>
            <person name="Natvig D."/>
            <person name="Lalanne C."/>
            <person name="Gautier V."/>
            <person name="Ament-velasquez S.L."/>
            <person name="Kruys A."/>
            <person name="Hutchinson M.I."/>
            <person name="Powell A.J."/>
            <person name="Barry K."/>
            <person name="Miller A.N."/>
            <person name="Grigoriev I.V."/>
            <person name="Debuchy R."/>
            <person name="Gladieux P."/>
            <person name="Thoren M.H."/>
            <person name="Johannesson H."/>
        </authorList>
    </citation>
    <scope>NUCLEOTIDE SEQUENCE</scope>
    <source>
        <strain evidence="2">CBS 232.78</strain>
    </source>
</reference>
<dbReference type="PANTHER" id="PTHR33112">
    <property type="entry name" value="DOMAIN PROTEIN, PUTATIVE-RELATED"/>
    <property type="match status" value="1"/>
</dbReference>
<reference evidence="2" key="1">
    <citation type="journal article" date="2023" name="Mol. Phylogenet. Evol.">
        <title>Genome-scale phylogeny and comparative genomics of the fungal order Sordariales.</title>
        <authorList>
            <person name="Hensen N."/>
            <person name="Bonometti L."/>
            <person name="Westerberg I."/>
            <person name="Brannstrom I.O."/>
            <person name="Guillou S."/>
            <person name="Cros-Aarteil S."/>
            <person name="Calhoun S."/>
            <person name="Haridas S."/>
            <person name="Kuo A."/>
            <person name="Mondo S."/>
            <person name="Pangilinan J."/>
            <person name="Riley R."/>
            <person name="LaButti K."/>
            <person name="Andreopoulos B."/>
            <person name="Lipzen A."/>
            <person name="Chen C."/>
            <person name="Yan M."/>
            <person name="Daum C."/>
            <person name="Ng V."/>
            <person name="Clum A."/>
            <person name="Steindorff A."/>
            <person name="Ohm R.A."/>
            <person name="Martin F."/>
            <person name="Silar P."/>
            <person name="Natvig D.O."/>
            <person name="Lalanne C."/>
            <person name="Gautier V."/>
            <person name="Ament-Velasquez S.L."/>
            <person name="Kruys A."/>
            <person name="Hutchinson M.I."/>
            <person name="Powell A.J."/>
            <person name="Barry K."/>
            <person name="Miller A.N."/>
            <person name="Grigoriev I.V."/>
            <person name="Debuchy R."/>
            <person name="Gladieux P."/>
            <person name="Hiltunen Thoren M."/>
            <person name="Johannesson H."/>
        </authorList>
    </citation>
    <scope>NUCLEOTIDE SEQUENCE</scope>
    <source>
        <strain evidence="2">CBS 232.78</strain>
    </source>
</reference>
<evidence type="ECO:0000313" key="2">
    <source>
        <dbReference type="EMBL" id="KAK3387355.1"/>
    </source>
</evidence>
<evidence type="ECO:0000259" key="1">
    <source>
        <dbReference type="Pfam" id="PF06985"/>
    </source>
</evidence>
<dbReference type="Proteomes" id="UP001285441">
    <property type="component" value="Unassembled WGS sequence"/>
</dbReference>
<dbReference type="AlphaFoldDB" id="A0AAE0U1P8"/>
<organism evidence="2 3">
    <name type="scientific">Podospora didyma</name>
    <dbReference type="NCBI Taxonomy" id="330526"/>
    <lineage>
        <taxon>Eukaryota</taxon>
        <taxon>Fungi</taxon>
        <taxon>Dikarya</taxon>
        <taxon>Ascomycota</taxon>
        <taxon>Pezizomycotina</taxon>
        <taxon>Sordariomycetes</taxon>
        <taxon>Sordariomycetidae</taxon>
        <taxon>Sordariales</taxon>
        <taxon>Podosporaceae</taxon>
        <taxon>Podospora</taxon>
    </lineage>
</organism>
<accession>A0AAE0U1P8</accession>
<gene>
    <name evidence="2" type="ORF">B0H63DRAFT_392166</name>
</gene>